<dbReference type="Pfam" id="PF04851">
    <property type="entry name" value="ResIII"/>
    <property type="match status" value="1"/>
</dbReference>
<dbReference type="GO" id="GO:0004386">
    <property type="term" value="F:helicase activity"/>
    <property type="evidence" value="ECO:0007669"/>
    <property type="project" value="UniProtKB-KW"/>
</dbReference>
<dbReference type="PANTHER" id="PTHR47396">
    <property type="entry name" value="TYPE I RESTRICTION ENZYME ECOKI R PROTEIN"/>
    <property type="match status" value="1"/>
</dbReference>
<dbReference type="SMART" id="SM00487">
    <property type="entry name" value="DEXDc"/>
    <property type="match status" value="1"/>
</dbReference>
<keyword evidence="2" id="KW-0067">ATP-binding</keyword>
<dbReference type="PANTHER" id="PTHR47396:SF1">
    <property type="entry name" value="ATP-DEPENDENT HELICASE IRC3-RELATED"/>
    <property type="match status" value="1"/>
</dbReference>
<dbReference type="InterPro" id="IPR049430">
    <property type="entry name" value="UvsW_N_sf"/>
</dbReference>
<keyword evidence="2" id="KW-0347">Helicase</keyword>
<dbReference type="Gene3D" id="3.40.50.300">
    <property type="entry name" value="P-loop containing nucleotide triphosphate hydrolases"/>
    <property type="match status" value="2"/>
</dbReference>
<dbReference type="Gene3D" id="3.30.780.20">
    <property type="match status" value="1"/>
</dbReference>
<evidence type="ECO:0000313" key="2">
    <source>
        <dbReference type="EMBL" id="CAB4175541.1"/>
    </source>
</evidence>
<dbReference type="InterPro" id="IPR001650">
    <property type="entry name" value="Helicase_C-like"/>
</dbReference>
<gene>
    <name evidence="2" type="ORF">UFOVP972_241</name>
</gene>
<dbReference type="SUPFAM" id="SSF52540">
    <property type="entry name" value="P-loop containing nucleoside triphosphate hydrolases"/>
    <property type="match status" value="2"/>
</dbReference>
<dbReference type="GO" id="GO:0016787">
    <property type="term" value="F:hydrolase activity"/>
    <property type="evidence" value="ECO:0007669"/>
    <property type="project" value="InterPro"/>
</dbReference>
<dbReference type="InterPro" id="IPR014001">
    <property type="entry name" value="Helicase_ATP-bd"/>
</dbReference>
<keyword evidence="2" id="KW-0378">Hydrolase</keyword>
<reference evidence="2" key="1">
    <citation type="submission" date="2020-05" db="EMBL/GenBank/DDBJ databases">
        <authorList>
            <person name="Chiriac C."/>
            <person name="Salcher M."/>
            <person name="Ghai R."/>
            <person name="Kavagutti S V."/>
        </authorList>
    </citation>
    <scope>NUCLEOTIDE SEQUENCE</scope>
</reference>
<keyword evidence="2" id="KW-0547">Nucleotide-binding</keyword>
<dbReference type="InterPro" id="IPR050742">
    <property type="entry name" value="Helicase_Restrict-Modif_Enz"/>
</dbReference>
<organism evidence="2">
    <name type="scientific">uncultured Caudovirales phage</name>
    <dbReference type="NCBI Taxonomy" id="2100421"/>
    <lineage>
        <taxon>Viruses</taxon>
        <taxon>Duplodnaviria</taxon>
        <taxon>Heunggongvirae</taxon>
        <taxon>Uroviricota</taxon>
        <taxon>Caudoviricetes</taxon>
        <taxon>Peduoviridae</taxon>
        <taxon>Maltschvirus</taxon>
        <taxon>Maltschvirus maltsch</taxon>
    </lineage>
</organism>
<evidence type="ECO:0000259" key="1">
    <source>
        <dbReference type="PROSITE" id="PS51192"/>
    </source>
</evidence>
<accession>A0A6J5Q1R2</accession>
<dbReference type="EMBL" id="LR796923">
    <property type="protein sequence ID" value="CAB4175541.1"/>
    <property type="molecule type" value="Genomic_DNA"/>
</dbReference>
<name>A0A6J5Q1R2_9CAUD</name>
<proteinExistence type="predicted"/>
<dbReference type="PROSITE" id="PS51192">
    <property type="entry name" value="HELICASE_ATP_BIND_1"/>
    <property type="match status" value="1"/>
</dbReference>
<feature type="domain" description="Helicase ATP-binding" evidence="1">
    <location>
        <begin position="128"/>
        <end position="291"/>
    </location>
</feature>
<dbReference type="GO" id="GO:0003677">
    <property type="term" value="F:DNA binding"/>
    <property type="evidence" value="ECO:0007669"/>
    <property type="project" value="InterPro"/>
</dbReference>
<sequence length="524" mass="60240">MLKFKVSQDRKFIKLVDSTLNSEKTSLFKFFKRKSKKAAFNVLVDRGVWDGLDSFITKDGNIAIGLWKEIYNFADRSGYDCEIEGADLFVNNKINREHYLKYVEKLLDGIVDERGIPIVPRDYQVEGAFRAIKYKFCTQELATSAGKTLIFFIYNSFLRDGGKITKEKKSLIIVPNISLVGQTAEKFEMYAQPGKEWNVCTIGGKDRFTQERFDAAEVVISTYQSLINLPVEIFRQFSIVQVDEVHKSKGNSIREILLCCVNWEYRLGLSGTIKLDEQFSDFFKVQENVGPLVMVLSAKHLIDNGYSPNIKIQIIKLKYDESDPMIQKYWHLKETGKEMYLNAKDFGRDMLAIEKGIIFDSKERLDFISDLAKKFGKNSLILFSDVKNGYGKAIQSKLLEWNPNTFYIDGEVDSKERDRFKDILEAQNNVILVASFGTFATGLDTKNLHHIILAESIKAEVTLRQAIGRGMRKLAEKTKVLVWDLVDQLDGYSIRHAKVRKEIYREQKFETSDKIVDLTKKATH</sequence>
<dbReference type="InterPro" id="IPR027417">
    <property type="entry name" value="P-loop_NTPase"/>
</dbReference>
<dbReference type="Pfam" id="PF00271">
    <property type="entry name" value="Helicase_C"/>
    <property type="match status" value="1"/>
</dbReference>
<protein>
    <submittedName>
        <fullName evidence="2">SSL2 DNA or RNA helicases of superfamily II</fullName>
    </submittedName>
</protein>
<dbReference type="GO" id="GO:0005524">
    <property type="term" value="F:ATP binding"/>
    <property type="evidence" value="ECO:0007669"/>
    <property type="project" value="InterPro"/>
</dbReference>
<dbReference type="InterPro" id="IPR006935">
    <property type="entry name" value="Helicase/UvrB_N"/>
</dbReference>